<dbReference type="CDD" id="cd03140">
    <property type="entry name" value="GATase1_PfpI_3"/>
    <property type="match status" value="1"/>
</dbReference>
<keyword evidence="2" id="KW-0315">Glutamine amidotransferase</keyword>
<dbReference type="InterPro" id="IPR002818">
    <property type="entry name" value="DJ-1/PfpI"/>
</dbReference>
<evidence type="ECO:0000313" key="3">
    <source>
        <dbReference type="Proteomes" id="UP001319080"/>
    </source>
</evidence>
<dbReference type="AlphaFoldDB" id="A0AAP2DW63"/>
<keyword evidence="3" id="KW-1185">Reference proteome</keyword>
<dbReference type="PANTHER" id="PTHR48094:SF19">
    <property type="entry name" value="DJ-1_PFPI DOMAIN-CONTAINING PROTEIN"/>
    <property type="match status" value="1"/>
</dbReference>
<organism evidence="2 3">
    <name type="scientific">Dawidia cretensis</name>
    <dbReference type="NCBI Taxonomy" id="2782350"/>
    <lineage>
        <taxon>Bacteria</taxon>
        <taxon>Pseudomonadati</taxon>
        <taxon>Bacteroidota</taxon>
        <taxon>Cytophagia</taxon>
        <taxon>Cytophagales</taxon>
        <taxon>Chryseotaleaceae</taxon>
        <taxon>Dawidia</taxon>
    </lineage>
</organism>
<accession>A0AAP2DW63</accession>
<dbReference type="PANTHER" id="PTHR48094">
    <property type="entry name" value="PROTEIN/NUCLEIC ACID DEGLYCASE DJ-1-RELATED"/>
    <property type="match status" value="1"/>
</dbReference>
<sequence length="211" mass="23225">MKEKTIYLYVLDTLSDWEPGYALAEINSGRMFRKGAQKFIVQTVGAGKEPITTMGGIKIKPDISVTEVSLKNAALLMLIGADLWDDPKHRPVLSLTRQFLESGIPVAAICGATGALANEGILDEYRHTSNDPGYLKQLQGYSGGDNYVMEPAVRDGDLITASGLAPLEFAREILARLDVVEPAALTAWYNLYTTREAKYFYELSELFPQEG</sequence>
<dbReference type="InterPro" id="IPR029062">
    <property type="entry name" value="Class_I_gatase-like"/>
</dbReference>
<feature type="domain" description="DJ-1/PfpI" evidence="1">
    <location>
        <begin position="4"/>
        <end position="175"/>
    </location>
</feature>
<evidence type="ECO:0000313" key="2">
    <source>
        <dbReference type="EMBL" id="MBT1707272.1"/>
    </source>
</evidence>
<evidence type="ECO:0000259" key="1">
    <source>
        <dbReference type="Pfam" id="PF01965"/>
    </source>
</evidence>
<dbReference type="InterPro" id="IPR050325">
    <property type="entry name" value="Prot/Nucl_acid_deglycase"/>
</dbReference>
<dbReference type="Proteomes" id="UP001319080">
    <property type="component" value="Unassembled WGS sequence"/>
</dbReference>
<dbReference type="EMBL" id="JAHESE010000001">
    <property type="protein sequence ID" value="MBT1707272.1"/>
    <property type="molecule type" value="Genomic_DNA"/>
</dbReference>
<dbReference type="SUPFAM" id="SSF52317">
    <property type="entry name" value="Class I glutamine amidotransferase-like"/>
    <property type="match status" value="1"/>
</dbReference>
<protein>
    <submittedName>
        <fullName evidence="2">Glutamine amidotransferase</fullName>
    </submittedName>
</protein>
<comment type="caution">
    <text evidence="2">The sequence shown here is derived from an EMBL/GenBank/DDBJ whole genome shotgun (WGS) entry which is preliminary data.</text>
</comment>
<dbReference type="Gene3D" id="3.40.50.880">
    <property type="match status" value="1"/>
</dbReference>
<proteinExistence type="predicted"/>
<dbReference type="Pfam" id="PF01965">
    <property type="entry name" value="DJ-1_PfpI"/>
    <property type="match status" value="1"/>
</dbReference>
<gene>
    <name evidence="2" type="ORF">KK062_03520</name>
</gene>
<dbReference type="GO" id="GO:0005737">
    <property type="term" value="C:cytoplasm"/>
    <property type="evidence" value="ECO:0007669"/>
    <property type="project" value="TreeGrafter"/>
</dbReference>
<reference evidence="2 3" key="1">
    <citation type="submission" date="2021-05" db="EMBL/GenBank/DDBJ databases">
        <title>A Polyphasic approach of four new species of the genus Ohtaekwangia: Ohtaekwangia histidinii sp. nov., Ohtaekwangia cretensis sp. nov., Ohtaekwangia indiensis sp. nov., Ohtaekwangia reichenbachii sp. nov. from diverse environment.</title>
        <authorList>
            <person name="Octaviana S."/>
        </authorList>
    </citation>
    <scope>NUCLEOTIDE SEQUENCE [LARGE SCALE GENOMIC DNA]</scope>
    <source>
        <strain evidence="2 3">PWU5</strain>
    </source>
</reference>
<name>A0AAP2DW63_9BACT</name>